<accession>A0A1H3T7T2</accession>
<name>A0A1H3T7T2_9ACTN</name>
<feature type="domain" description="Aerobactin siderophore biosynthesis IucA/IucC-like C-terminal" evidence="5">
    <location>
        <begin position="317"/>
        <end position="434"/>
    </location>
</feature>
<dbReference type="Pfam" id="PF04183">
    <property type="entry name" value="IucA_IucC"/>
    <property type="match status" value="2"/>
</dbReference>
<protein>
    <submittedName>
        <fullName evidence="6">Siderophore synthetase component</fullName>
    </submittedName>
</protein>
<dbReference type="Gene3D" id="1.10.510.40">
    <property type="match status" value="1"/>
</dbReference>
<dbReference type="Proteomes" id="UP000199632">
    <property type="component" value="Unassembled WGS sequence"/>
</dbReference>
<evidence type="ECO:0000259" key="5">
    <source>
        <dbReference type="Pfam" id="PF06276"/>
    </source>
</evidence>
<evidence type="ECO:0000256" key="1">
    <source>
        <dbReference type="ARBA" id="ARBA00004924"/>
    </source>
</evidence>
<evidence type="ECO:0000313" key="7">
    <source>
        <dbReference type="Proteomes" id="UP000199632"/>
    </source>
</evidence>
<evidence type="ECO:0000259" key="4">
    <source>
        <dbReference type="Pfam" id="PF04183"/>
    </source>
</evidence>
<evidence type="ECO:0000256" key="2">
    <source>
        <dbReference type="ARBA" id="ARBA00007832"/>
    </source>
</evidence>
<comment type="pathway">
    <text evidence="1">Siderophore biosynthesis.</text>
</comment>
<evidence type="ECO:0000313" key="6">
    <source>
        <dbReference type="EMBL" id="SDZ46322.1"/>
    </source>
</evidence>
<dbReference type="GO" id="GO:0016881">
    <property type="term" value="F:acid-amino acid ligase activity"/>
    <property type="evidence" value="ECO:0007669"/>
    <property type="project" value="UniProtKB-ARBA"/>
</dbReference>
<keyword evidence="7" id="KW-1185">Reference proteome</keyword>
<sequence length="469" mass="50330">MSGTTAEPLDGPDPSTTTRWLERHRPDLHAAYLRELPAARAAIRHRLVTAIAREHLDGPRSTGEDPAELLRAMGHDGFAAEVDNSVANLALAQATQPHPDGGPPAITRATPPHWEQLVVDGHPLHPGCRTRTGMTTADVLAYAPEHRTVVDLVQVAVPPDRWHTTGAGLPPLLHLHPWQAERVEELRRVGTRPARPLMSLRTLAPLDDPTLHLKTAIDAQLTSAVRTVSPAAVENGPNLTGLLASLSTDVTILREYAAGAVLTDGRPDRRLAVVHRQAPPPDAIPVGALSAPSPADGAPLAREAVRLAYGGDPRPFLSDLTRLLVKGPLELLDRGIGLEAHGQNTLVTLHHGRPATLYYRDVGGIRINPDKLGTTLPPLHGDLTAADPDEPETTLFAALTVVFGQLVGTLAGATDTPPDELWAAVAKTAGERLTRRDTLPIKATTTMRLAPDPLEPRWAYVPNPLLEHR</sequence>
<dbReference type="Gene3D" id="6.10.250.3370">
    <property type="match status" value="1"/>
</dbReference>
<dbReference type="InterPro" id="IPR037455">
    <property type="entry name" value="LucA/IucC-like"/>
</dbReference>
<comment type="similarity">
    <text evidence="2">Belongs to the IucA/IucC family.</text>
</comment>
<dbReference type="EMBL" id="FNQB01000003">
    <property type="protein sequence ID" value="SDZ46322.1"/>
    <property type="molecule type" value="Genomic_DNA"/>
</dbReference>
<feature type="domain" description="Aerobactin siderophore biosynthesis IucA/IucC N-terminal" evidence="4">
    <location>
        <begin position="173"/>
        <end position="290"/>
    </location>
</feature>
<dbReference type="Pfam" id="PF06276">
    <property type="entry name" value="FhuF"/>
    <property type="match status" value="1"/>
</dbReference>
<feature type="region of interest" description="Disordered" evidence="3">
    <location>
        <begin position="1"/>
        <end position="20"/>
    </location>
</feature>
<dbReference type="RefSeq" id="WP_239083469.1">
    <property type="nucleotide sequence ID" value="NZ_BOND01000003.1"/>
</dbReference>
<gene>
    <name evidence="6" type="ORF">SAMN05421684_5311</name>
</gene>
<dbReference type="STRING" id="137265.SAMN05421684_5311"/>
<dbReference type="InterPro" id="IPR022770">
    <property type="entry name" value="IucA/IucC-like_C"/>
</dbReference>
<dbReference type="PANTHER" id="PTHR34384:SF5">
    <property type="entry name" value="L-2,3-DIAMINOPROPANOATE--CITRATE LIGASE"/>
    <property type="match status" value="1"/>
</dbReference>
<proteinExistence type="inferred from homology"/>
<dbReference type="PANTHER" id="PTHR34384">
    <property type="entry name" value="L-2,3-DIAMINOPROPANOATE--CITRATE LIGASE"/>
    <property type="match status" value="1"/>
</dbReference>
<organism evidence="6 7">
    <name type="scientific">Asanoa ishikariensis</name>
    <dbReference type="NCBI Taxonomy" id="137265"/>
    <lineage>
        <taxon>Bacteria</taxon>
        <taxon>Bacillati</taxon>
        <taxon>Actinomycetota</taxon>
        <taxon>Actinomycetes</taxon>
        <taxon>Micromonosporales</taxon>
        <taxon>Micromonosporaceae</taxon>
        <taxon>Asanoa</taxon>
    </lineage>
</organism>
<dbReference type="InterPro" id="IPR007310">
    <property type="entry name" value="Aerobactin_biosyn_IucA/IucC_N"/>
</dbReference>
<dbReference type="AlphaFoldDB" id="A0A1H3T7T2"/>
<evidence type="ECO:0000256" key="3">
    <source>
        <dbReference type="SAM" id="MobiDB-lite"/>
    </source>
</evidence>
<feature type="domain" description="Aerobactin siderophore biosynthesis IucA/IucC N-terminal" evidence="4">
    <location>
        <begin position="113"/>
        <end position="165"/>
    </location>
</feature>
<dbReference type="GO" id="GO:0019290">
    <property type="term" value="P:siderophore biosynthetic process"/>
    <property type="evidence" value="ECO:0007669"/>
    <property type="project" value="InterPro"/>
</dbReference>
<reference evidence="7" key="1">
    <citation type="submission" date="2016-10" db="EMBL/GenBank/DDBJ databases">
        <authorList>
            <person name="Varghese N."/>
            <person name="Submissions S."/>
        </authorList>
    </citation>
    <scope>NUCLEOTIDE SEQUENCE [LARGE SCALE GENOMIC DNA]</scope>
    <source>
        <strain evidence="7">DSM 44718</strain>
    </source>
</reference>